<comment type="caution">
    <text evidence="4">The sequence shown here is derived from an EMBL/GenBank/DDBJ whole genome shotgun (WGS) entry which is preliminary data.</text>
</comment>
<dbReference type="Proteomes" id="UP001595075">
    <property type="component" value="Unassembled WGS sequence"/>
</dbReference>
<dbReference type="PANTHER" id="PTHR42748">
    <property type="entry name" value="NITROGEN METABOLITE REPRESSION PROTEIN NMRA FAMILY MEMBER"/>
    <property type="match status" value="1"/>
</dbReference>
<name>A0ABR4BSR7_9HELO</name>
<dbReference type="Pfam" id="PF05368">
    <property type="entry name" value="NmrA"/>
    <property type="match status" value="1"/>
</dbReference>
<proteinExistence type="inferred from homology"/>
<reference evidence="4 5" key="1">
    <citation type="journal article" date="2024" name="Commun. Biol.">
        <title>Comparative genomic analysis of thermophilic fungi reveals convergent evolutionary adaptations and gene losses.</title>
        <authorList>
            <person name="Steindorff A.S."/>
            <person name="Aguilar-Pontes M.V."/>
            <person name="Robinson A.J."/>
            <person name="Andreopoulos B."/>
            <person name="LaButti K."/>
            <person name="Kuo A."/>
            <person name="Mondo S."/>
            <person name="Riley R."/>
            <person name="Otillar R."/>
            <person name="Haridas S."/>
            <person name="Lipzen A."/>
            <person name="Grimwood J."/>
            <person name="Schmutz J."/>
            <person name="Clum A."/>
            <person name="Reid I.D."/>
            <person name="Moisan M.C."/>
            <person name="Butler G."/>
            <person name="Nguyen T.T.M."/>
            <person name="Dewar K."/>
            <person name="Conant G."/>
            <person name="Drula E."/>
            <person name="Henrissat B."/>
            <person name="Hansel C."/>
            <person name="Singer S."/>
            <person name="Hutchinson M.I."/>
            <person name="de Vries R.P."/>
            <person name="Natvig D.O."/>
            <person name="Powell A.J."/>
            <person name="Tsang A."/>
            <person name="Grigoriev I.V."/>
        </authorList>
    </citation>
    <scope>NUCLEOTIDE SEQUENCE [LARGE SCALE GENOMIC DNA]</scope>
    <source>
        <strain evidence="4 5">CBS 494.80</strain>
    </source>
</reference>
<keyword evidence="2" id="KW-0521">NADP</keyword>
<keyword evidence="5" id="KW-1185">Reference proteome</keyword>
<dbReference type="InterPro" id="IPR008030">
    <property type="entry name" value="NmrA-like"/>
</dbReference>
<dbReference type="SUPFAM" id="SSF51735">
    <property type="entry name" value="NAD(P)-binding Rossmann-fold domains"/>
    <property type="match status" value="1"/>
</dbReference>
<dbReference type="EMBL" id="JAZHXI010000024">
    <property type="protein sequence ID" value="KAL2060094.1"/>
    <property type="molecule type" value="Genomic_DNA"/>
</dbReference>
<sequence>MSKLIVITGVTGAQGSSIAKTFLTLPGWRVRGITRNPSSATSLALSSLGVEIVKGDLDDKSSLIPAFKDAHTIFANPDFLNHFFSAIADPALASSHDGNAKRYAHDREVQHGLNIAEVAASPAVLATLQLFIYSSLQHASEASKGKYTEVYHFDCKAAVLKVIREKYPELASKMSLLQMGHYGENWRVLKALAPRKESGSGKWLMTRPTSAECVYDFVVAEKDTGEFVRALVELPPGTNLMGVSESMTAPEYAAVWGKVHGVEVGFEQVSYDEFFDGFPKVVQEELGDSFKFLEEFGRCGALTAAELGVQLKLTSMEEFIRGEDWSSVVKV</sequence>
<organism evidence="4 5">
    <name type="scientific">Oculimacula yallundae</name>
    <dbReference type="NCBI Taxonomy" id="86028"/>
    <lineage>
        <taxon>Eukaryota</taxon>
        <taxon>Fungi</taxon>
        <taxon>Dikarya</taxon>
        <taxon>Ascomycota</taxon>
        <taxon>Pezizomycotina</taxon>
        <taxon>Leotiomycetes</taxon>
        <taxon>Helotiales</taxon>
        <taxon>Ploettnerulaceae</taxon>
        <taxon>Oculimacula</taxon>
    </lineage>
</organism>
<accession>A0ABR4BSR7</accession>
<comment type="similarity">
    <text evidence="1">Belongs to the NmrA-type oxidoreductase family.</text>
</comment>
<evidence type="ECO:0000313" key="5">
    <source>
        <dbReference type="Proteomes" id="UP001595075"/>
    </source>
</evidence>
<evidence type="ECO:0000313" key="4">
    <source>
        <dbReference type="EMBL" id="KAL2060094.1"/>
    </source>
</evidence>
<evidence type="ECO:0000256" key="2">
    <source>
        <dbReference type="ARBA" id="ARBA00022857"/>
    </source>
</evidence>
<gene>
    <name evidence="4" type="ORF">VTL71DRAFT_9916</name>
</gene>
<evidence type="ECO:0000259" key="3">
    <source>
        <dbReference type="Pfam" id="PF05368"/>
    </source>
</evidence>
<dbReference type="Gene3D" id="3.40.50.720">
    <property type="entry name" value="NAD(P)-binding Rossmann-like Domain"/>
    <property type="match status" value="1"/>
</dbReference>
<dbReference type="PANTHER" id="PTHR42748:SF26">
    <property type="entry name" value="NMRA-LIKE DOMAIN-CONTAINING PROTEIN"/>
    <property type="match status" value="1"/>
</dbReference>
<protein>
    <recommendedName>
        <fullName evidence="3">NmrA-like domain-containing protein</fullName>
    </recommendedName>
</protein>
<feature type="domain" description="NmrA-like" evidence="3">
    <location>
        <begin position="1"/>
        <end position="320"/>
    </location>
</feature>
<dbReference type="Gene3D" id="3.90.25.10">
    <property type="entry name" value="UDP-galactose 4-epimerase, domain 1"/>
    <property type="match status" value="1"/>
</dbReference>
<dbReference type="InterPro" id="IPR051164">
    <property type="entry name" value="NmrA-like_oxidored"/>
</dbReference>
<evidence type="ECO:0000256" key="1">
    <source>
        <dbReference type="ARBA" id="ARBA00006328"/>
    </source>
</evidence>
<dbReference type="InterPro" id="IPR036291">
    <property type="entry name" value="NAD(P)-bd_dom_sf"/>
</dbReference>